<accession>U1RF86</accession>
<feature type="transmembrane region" description="Helical" evidence="2">
    <location>
        <begin position="109"/>
        <end position="131"/>
    </location>
</feature>
<feature type="transmembrane region" description="Helical" evidence="2">
    <location>
        <begin position="201"/>
        <end position="220"/>
    </location>
</feature>
<keyword evidence="2" id="KW-1133">Transmembrane helix</keyword>
<protein>
    <recommendedName>
        <fullName evidence="5">Bax inhibitor 1 like protein</fullName>
    </recommendedName>
</protein>
<name>U1RF86_9ACTO</name>
<dbReference type="InterPro" id="IPR010539">
    <property type="entry name" value="BaxI_1-like"/>
</dbReference>
<evidence type="ECO:0000256" key="1">
    <source>
        <dbReference type="SAM" id="MobiDB-lite"/>
    </source>
</evidence>
<dbReference type="Proteomes" id="UP000016481">
    <property type="component" value="Unassembled WGS sequence"/>
</dbReference>
<evidence type="ECO:0000313" key="3">
    <source>
        <dbReference type="EMBL" id="ERH17152.1"/>
    </source>
</evidence>
<dbReference type="Pfam" id="PF12811">
    <property type="entry name" value="BaxI_1"/>
    <property type="match status" value="1"/>
</dbReference>
<feature type="transmembrane region" description="Helical" evidence="2">
    <location>
        <begin position="232"/>
        <end position="252"/>
    </location>
</feature>
<evidence type="ECO:0000313" key="4">
    <source>
        <dbReference type="Proteomes" id="UP000016481"/>
    </source>
</evidence>
<evidence type="ECO:0008006" key="5">
    <source>
        <dbReference type="Google" id="ProtNLM"/>
    </source>
</evidence>
<feature type="transmembrane region" description="Helical" evidence="2">
    <location>
        <begin position="264"/>
        <end position="288"/>
    </location>
</feature>
<keyword evidence="2" id="KW-0812">Transmembrane</keyword>
<dbReference type="PIRSF" id="PIRSF009160">
    <property type="entry name" value="UCP009160"/>
    <property type="match status" value="1"/>
</dbReference>
<keyword evidence="2" id="KW-0472">Membrane</keyword>
<gene>
    <name evidence="3" type="ORF">HMPREF1978_00746</name>
</gene>
<dbReference type="PATRIC" id="fig|1321817.3.peg.656"/>
<dbReference type="EMBL" id="AWSC01000023">
    <property type="protein sequence ID" value="ERH17152.1"/>
    <property type="molecule type" value="Genomic_DNA"/>
</dbReference>
<feature type="transmembrane region" description="Helical" evidence="2">
    <location>
        <begin position="309"/>
        <end position="326"/>
    </location>
</feature>
<sequence length="339" mass="36345">MAGWDQEKWKEMGLMSNPVFSSNPVFKQGAQQTTPAGYPTMPGYTPGHPNQGGYGAPYGQNAYGQNTYDQNAYGQTGYADPYGQAQLEQQYAAPAASAVETGRMTYDDVIVRTAALLLTVVITAAFGWYLVANAYQAQSAQAMGTAVMVTSTGAVGALIFGLINTFKREPSPVLMFIYAVAEGLMLGGFSAAVEITRYSGIVLQAVLGTLATFVVMLCLYKFANFRLQGKFLKIFMIALIGYGAFAMVNFLLQLTGLVGGEFGLYSMTVAGIPLGLIIGPIAVIMAAVSLVLDFQNTESLVNAGAPRRYAWTCAFGLVVTLVWLYIEILRLLAIFSSDD</sequence>
<evidence type="ECO:0000256" key="2">
    <source>
        <dbReference type="SAM" id="Phobius"/>
    </source>
</evidence>
<dbReference type="PANTHER" id="PTHR41282">
    <property type="entry name" value="CONSERVED TRANSMEMBRANE PROTEIN-RELATED"/>
    <property type="match status" value="1"/>
</dbReference>
<dbReference type="PANTHER" id="PTHR41282:SF1">
    <property type="entry name" value="CONSERVED TRANSMEMBRANE PROTEIN-RELATED"/>
    <property type="match status" value="1"/>
</dbReference>
<proteinExistence type="predicted"/>
<dbReference type="HOGENOM" id="CLU_074030_0_0_11"/>
<reference evidence="3 4" key="1">
    <citation type="submission" date="2013-08" db="EMBL/GenBank/DDBJ databases">
        <authorList>
            <person name="Weinstock G."/>
            <person name="Sodergren E."/>
            <person name="Wylie T."/>
            <person name="Fulton L."/>
            <person name="Fulton R."/>
            <person name="Fronick C."/>
            <person name="O'Laughlin M."/>
            <person name="Godfrey J."/>
            <person name="Miner T."/>
            <person name="Herter B."/>
            <person name="Appelbaum E."/>
            <person name="Cordes M."/>
            <person name="Lek S."/>
            <person name="Wollam A."/>
            <person name="Pepin K.H."/>
            <person name="Palsikar V.B."/>
            <person name="Mitreva M."/>
            <person name="Wilson R.K."/>
        </authorList>
    </citation>
    <scope>NUCLEOTIDE SEQUENCE [LARGE SCALE GENOMIC DNA]</scope>
    <source>
        <strain evidence="3 4">F0530</strain>
    </source>
</reference>
<dbReference type="AlphaFoldDB" id="U1RF86"/>
<comment type="caution">
    <text evidence="3">The sequence shown here is derived from an EMBL/GenBank/DDBJ whole genome shotgun (WGS) entry which is preliminary data.</text>
</comment>
<feature type="transmembrane region" description="Helical" evidence="2">
    <location>
        <begin position="175"/>
        <end position="195"/>
    </location>
</feature>
<feature type="transmembrane region" description="Helical" evidence="2">
    <location>
        <begin position="143"/>
        <end position="163"/>
    </location>
</feature>
<organism evidence="3 4">
    <name type="scientific">Actinomyces graevenitzii F0530</name>
    <dbReference type="NCBI Taxonomy" id="1321817"/>
    <lineage>
        <taxon>Bacteria</taxon>
        <taxon>Bacillati</taxon>
        <taxon>Actinomycetota</taxon>
        <taxon>Actinomycetes</taxon>
        <taxon>Actinomycetales</taxon>
        <taxon>Actinomycetaceae</taxon>
        <taxon>Actinomyces</taxon>
    </lineage>
</organism>
<feature type="region of interest" description="Disordered" evidence="1">
    <location>
        <begin position="29"/>
        <end position="52"/>
    </location>
</feature>